<reference evidence="1" key="1">
    <citation type="journal article" date="2015" name="Nature">
        <title>Complex archaea that bridge the gap between prokaryotes and eukaryotes.</title>
        <authorList>
            <person name="Spang A."/>
            <person name="Saw J.H."/>
            <person name="Jorgensen S.L."/>
            <person name="Zaremba-Niedzwiedzka K."/>
            <person name="Martijn J."/>
            <person name="Lind A.E."/>
            <person name="van Eijk R."/>
            <person name="Schleper C."/>
            <person name="Guy L."/>
            <person name="Ettema T.J."/>
        </authorList>
    </citation>
    <scope>NUCLEOTIDE SEQUENCE</scope>
</reference>
<accession>A0A0F8VWN8</accession>
<name>A0A0F8VWN8_9ZZZZ</name>
<comment type="caution">
    <text evidence="1">The sequence shown here is derived from an EMBL/GenBank/DDBJ whole genome shotgun (WGS) entry which is preliminary data.</text>
</comment>
<organism evidence="1">
    <name type="scientific">marine sediment metagenome</name>
    <dbReference type="NCBI Taxonomy" id="412755"/>
    <lineage>
        <taxon>unclassified sequences</taxon>
        <taxon>metagenomes</taxon>
        <taxon>ecological metagenomes</taxon>
    </lineage>
</organism>
<protein>
    <submittedName>
        <fullName evidence="1">Uncharacterized protein</fullName>
    </submittedName>
</protein>
<dbReference type="EMBL" id="LAZR01068874">
    <property type="protein sequence ID" value="KKK48823.1"/>
    <property type="molecule type" value="Genomic_DNA"/>
</dbReference>
<sequence length="69" mass="8070">MTDWKAKLKALGPCPEAYKWAIKHKTFREAWRMCERGDWMVWLIGQCGTHDMYCAIEEVTCWGFLSGTP</sequence>
<feature type="non-terminal residue" evidence="1">
    <location>
        <position position="69"/>
    </location>
</feature>
<evidence type="ECO:0000313" key="1">
    <source>
        <dbReference type="EMBL" id="KKK48823.1"/>
    </source>
</evidence>
<gene>
    <name evidence="1" type="ORF">LCGC14_3141270</name>
</gene>
<dbReference type="AlphaFoldDB" id="A0A0F8VWN8"/>
<proteinExistence type="predicted"/>